<name>A0A9P9C0P7_9PEZI</name>
<protein>
    <submittedName>
        <fullName evidence="8">NOL1/NOP2/sun domain protein</fullName>
    </submittedName>
</protein>
<feature type="binding site" evidence="5">
    <location>
        <begin position="235"/>
        <end position="241"/>
    </location>
    <ligand>
        <name>S-adenosyl-L-methionine</name>
        <dbReference type="ChEBI" id="CHEBI:59789"/>
    </ligand>
</feature>
<evidence type="ECO:0000256" key="6">
    <source>
        <dbReference type="SAM" id="MobiDB-lite"/>
    </source>
</evidence>
<dbReference type="Proteomes" id="UP000756346">
    <property type="component" value="Unassembled WGS sequence"/>
</dbReference>
<feature type="compositionally biased region" description="Polar residues" evidence="6">
    <location>
        <begin position="562"/>
        <end position="572"/>
    </location>
</feature>
<dbReference type="RefSeq" id="XP_046019379.1">
    <property type="nucleotide sequence ID" value="XM_046151504.1"/>
</dbReference>
<dbReference type="Pfam" id="PF01189">
    <property type="entry name" value="Methyltr_RsmB-F"/>
    <property type="match status" value="1"/>
</dbReference>
<dbReference type="AlphaFoldDB" id="A0A9P9C0P7"/>
<feature type="compositionally biased region" description="Low complexity" evidence="6">
    <location>
        <begin position="342"/>
        <end position="361"/>
    </location>
</feature>
<comment type="caution">
    <text evidence="8">The sequence shown here is derived from an EMBL/GenBank/DDBJ whole genome shotgun (WGS) entry which is preliminary data.</text>
</comment>
<feature type="binding site" evidence="5">
    <location>
        <position position="296"/>
    </location>
    <ligand>
        <name>S-adenosyl-L-methionine</name>
        <dbReference type="ChEBI" id="CHEBI:59789"/>
    </ligand>
</feature>
<feature type="binding site" evidence="5">
    <location>
        <position position="267"/>
    </location>
    <ligand>
        <name>S-adenosyl-L-methionine</name>
        <dbReference type="ChEBI" id="CHEBI:59789"/>
    </ligand>
</feature>
<dbReference type="GO" id="GO:0005730">
    <property type="term" value="C:nucleolus"/>
    <property type="evidence" value="ECO:0007669"/>
    <property type="project" value="TreeGrafter"/>
</dbReference>
<keyword evidence="1 5" id="KW-0489">Methyltransferase</keyword>
<dbReference type="InterPro" id="IPR048889">
    <property type="entry name" value="NSUN5_RCM1_N"/>
</dbReference>
<dbReference type="InterPro" id="IPR029063">
    <property type="entry name" value="SAM-dependent_MTases_sf"/>
</dbReference>
<dbReference type="Pfam" id="PF21153">
    <property type="entry name" value="NSUN5_N"/>
    <property type="match status" value="1"/>
</dbReference>
<feature type="binding site" evidence="5">
    <location>
        <position position="316"/>
    </location>
    <ligand>
        <name>S-adenosyl-L-methionine</name>
        <dbReference type="ChEBI" id="CHEBI:59789"/>
    </ligand>
</feature>
<feature type="active site" description="Nucleophile" evidence="5">
    <location>
        <position position="440"/>
    </location>
</feature>
<dbReference type="InterPro" id="IPR001678">
    <property type="entry name" value="MeTrfase_RsmB-F_NOP2_dom"/>
</dbReference>
<dbReference type="SUPFAM" id="SSF53335">
    <property type="entry name" value="S-adenosyl-L-methionine-dependent methyltransferases"/>
    <property type="match status" value="1"/>
</dbReference>
<keyword evidence="9" id="KW-1185">Reference proteome</keyword>
<evidence type="ECO:0000256" key="5">
    <source>
        <dbReference type="PROSITE-ProRule" id="PRU01023"/>
    </source>
</evidence>
<dbReference type="PROSITE" id="PS51686">
    <property type="entry name" value="SAM_MT_RSMB_NOP"/>
    <property type="match status" value="1"/>
</dbReference>
<dbReference type="PRINTS" id="PR02008">
    <property type="entry name" value="RCMTFAMILY"/>
</dbReference>
<organism evidence="8 9">
    <name type="scientific">Microdochium trichocladiopsis</name>
    <dbReference type="NCBI Taxonomy" id="1682393"/>
    <lineage>
        <taxon>Eukaryota</taxon>
        <taxon>Fungi</taxon>
        <taxon>Dikarya</taxon>
        <taxon>Ascomycota</taxon>
        <taxon>Pezizomycotina</taxon>
        <taxon>Sordariomycetes</taxon>
        <taxon>Xylariomycetidae</taxon>
        <taxon>Xylariales</taxon>
        <taxon>Microdochiaceae</taxon>
        <taxon>Microdochium</taxon>
    </lineage>
</organism>
<dbReference type="Gene3D" id="3.30.70.1170">
    <property type="entry name" value="Sun protein, domain 3"/>
    <property type="match status" value="1"/>
</dbReference>
<dbReference type="InterPro" id="IPR023267">
    <property type="entry name" value="RCMT"/>
</dbReference>
<keyword evidence="2 5" id="KW-0808">Transferase</keyword>
<dbReference type="GO" id="GO:0070475">
    <property type="term" value="P:rRNA base methylation"/>
    <property type="evidence" value="ECO:0007669"/>
    <property type="project" value="TreeGrafter"/>
</dbReference>
<keyword evidence="3 5" id="KW-0949">S-adenosyl-L-methionine</keyword>
<evidence type="ECO:0000256" key="4">
    <source>
        <dbReference type="ARBA" id="ARBA00022884"/>
    </source>
</evidence>
<evidence type="ECO:0000256" key="1">
    <source>
        <dbReference type="ARBA" id="ARBA00022603"/>
    </source>
</evidence>
<feature type="compositionally biased region" description="Acidic residues" evidence="6">
    <location>
        <begin position="598"/>
        <end position="627"/>
    </location>
</feature>
<dbReference type="OrthoDB" id="435282at2759"/>
<dbReference type="GO" id="GO:0003723">
    <property type="term" value="F:RNA binding"/>
    <property type="evidence" value="ECO:0007669"/>
    <property type="project" value="UniProtKB-UniRule"/>
</dbReference>
<dbReference type="PANTHER" id="PTHR22807">
    <property type="entry name" value="NOP2 YEAST -RELATED NOL1/NOP2/FMU SUN DOMAIN-CONTAINING"/>
    <property type="match status" value="1"/>
</dbReference>
<proteinExistence type="inferred from homology"/>
<accession>A0A9P9C0P7</accession>
<evidence type="ECO:0000313" key="9">
    <source>
        <dbReference type="Proteomes" id="UP000756346"/>
    </source>
</evidence>
<feature type="domain" description="SAM-dependent MTase RsmB/NOP-type" evidence="7">
    <location>
        <begin position="132"/>
        <end position="528"/>
    </location>
</feature>
<dbReference type="Gene3D" id="3.40.50.150">
    <property type="entry name" value="Vaccinia Virus protein VP39"/>
    <property type="match status" value="1"/>
</dbReference>
<gene>
    <name evidence="8" type="ORF">B0I36DRAFT_282194</name>
</gene>
<feature type="region of interest" description="Disordered" evidence="6">
    <location>
        <begin position="558"/>
        <end position="627"/>
    </location>
</feature>
<reference evidence="8" key="1">
    <citation type="journal article" date="2021" name="Nat. Commun.">
        <title>Genetic determinants of endophytism in the Arabidopsis root mycobiome.</title>
        <authorList>
            <person name="Mesny F."/>
            <person name="Miyauchi S."/>
            <person name="Thiergart T."/>
            <person name="Pickel B."/>
            <person name="Atanasova L."/>
            <person name="Karlsson M."/>
            <person name="Huettel B."/>
            <person name="Barry K.W."/>
            <person name="Haridas S."/>
            <person name="Chen C."/>
            <person name="Bauer D."/>
            <person name="Andreopoulos W."/>
            <person name="Pangilinan J."/>
            <person name="LaButti K."/>
            <person name="Riley R."/>
            <person name="Lipzen A."/>
            <person name="Clum A."/>
            <person name="Drula E."/>
            <person name="Henrissat B."/>
            <person name="Kohler A."/>
            <person name="Grigoriev I.V."/>
            <person name="Martin F.M."/>
            <person name="Hacquard S."/>
        </authorList>
    </citation>
    <scope>NUCLEOTIDE SEQUENCE</scope>
    <source>
        <strain evidence="8">MPI-CAGE-CH-0230</strain>
    </source>
</reference>
<keyword evidence="4 5" id="KW-0694">RNA-binding</keyword>
<sequence>MSLYHETAEILSQPSSTGGNLKTRIFSNKSLKAPQQQIYALALESCKWSAVLKEVIEAADLLRHERKLSPVLALLLVHDFLISKGGIALPATHGLRASIERHKARLSSELTRARIRRRAASLEQLRDQVTAEYLEATGAYPRWVRVNTIRSTLEDQLDTTFKSFNRVQTIKEVTSTPGRNLYLDAHVPNLVAISPAFEVHKTDAYKNGEIILQDKASCFPAYLLDPLMGDVIDSCSAPGNKTTHVAAIVNSRVAEGEECIQKVFAFEKDKYRSRTLEKMVRIAGGDGIVRMSFGQDFLKVDPFSPLYNNVTCLLLDPSCSGSGIVGRDSMPTVHLPQSPNGTASKNNSKPSSKPQNTPPSTGNNKKRKREEKTDRISTKEAAAQQEVEQRTMVDDDGKETVISSEQELQKRLESLSGFQLVLILHALEFPAARRVTYSTCSVHREENEDVVHKVLQSEVARRRGWRVMRRDEQVMGMREWPVRGVETGNASGSGRGDTDKIIADACIRSYKDDGHGVMGFFVAGFVRDEDGGEAEAASLDDGPYVRDDNGRIVRDMAGMPTLKSSEATTQELPTRGANGENKPPSSKAANADQANESSSEDSSDGSDSDTNEEEGDGEDEEEWTGFD</sequence>
<feature type="region of interest" description="Disordered" evidence="6">
    <location>
        <begin position="326"/>
        <end position="400"/>
    </location>
</feature>
<dbReference type="PANTHER" id="PTHR22807:SF4">
    <property type="entry name" value="28S RRNA (CYTOSINE-C(5))-METHYLTRANSFERASE"/>
    <property type="match status" value="1"/>
</dbReference>
<dbReference type="InterPro" id="IPR049561">
    <property type="entry name" value="NSUN5_7_fdxn-like"/>
</dbReference>
<dbReference type="InterPro" id="IPR049560">
    <property type="entry name" value="MeTrfase_RsmB-F_NOP2_cat"/>
</dbReference>
<dbReference type="FunFam" id="3.30.70.1170:FF:000006">
    <property type="entry name" value="NOL1/NOP2/Sun domain family protein"/>
    <property type="match status" value="1"/>
</dbReference>
<dbReference type="GO" id="GO:0008173">
    <property type="term" value="F:RNA methyltransferase activity"/>
    <property type="evidence" value="ECO:0007669"/>
    <property type="project" value="InterPro"/>
</dbReference>
<evidence type="ECO:0000256" key="3">
    <source>
        <dbReference type="ARBA" id="ARBA00022691"/>
    </source>
</evidence>
<dbReference type="EMBL" id="JAGTJQ010000001">
    <property type="protein sequence ID" value="KAH7041324.1"/>
    <property type="molecule type" value="Genomic_DNA"/>
</dbReference>
<evidence type="ECO:0000256" key="2">
    <source>
        <dbReference type="ARBA" id="ARBA00022679"/>
    </source>
</evidence>
<dbReference type="GeneID" id="70181050"/>
<evidence type="ECO:0000259" key="7">
    <source>
        <dbReference type="PROSITE" id="PS51686"/>
    </source>
</evidence>
<evidence type="ECO:0000313" key="8">
    <source>
        <dbReference type="EMBL" id="KAH7041324.1"/>
    </source>
</evidence>
<feature type="compositionally biased region" description="Basic and acidic residues" evidence="6">
    <location>
        <begin position="387"/>
        <end position="399"/>
    </location>
</feature>
<dbReference type="Pfam" id="PF21148">
    <property type="entry name" value="NSUN5_fdxn-like"/>
    <property type="match status" value="1"/>
</dbReference>
<comment type="similarity">
    <text evidence="5">Belongs to the class I-like SAM-binding methyltransferase superfamily. RsmB/NOP family.</text>
</comment>
<feature type="compositionally biased region" description="Polar residues" evidence="6">
    <location>
        <begin position="583"/>
        <end position="595"/>
    </location>
</feature>